<dbReference type="PANTHER" id="PTHR44013">
    <property type="entry name" value="ZINC-TYPE ALCOHOL DEHYDROGENASE-LIKE PROTEIN C16A3.02C"/>
    <property type="match status" value="1"/>
</dbReference>
<sequence length="343" mass="37238">MKAIVREKFGSSDVLELREVPRPSPKADEVLIKVHVTHISTGDSKARSGKTPWPLMRVPARMMMGIVKPKQAILGGEFSGQVVDVGERVSRFQIGDEVFGFTGMQFGAFAEWVAMPEHGMITHKPDNVSPENAAAIGPIHVGTSLCFMQKANIKPGHKVLINGASGGLGRPAVLLAKHFGAEVTGVCSTAKMDMVRALGADEVIDYTQEDFTRNGKRYDIIFDMADLTPFAKFKDSLTPSGIHILAMFGLRHLWQMYRTSGSGGKRVICGLGSESPEVLDSIRDLMAGGALVPIIDKIFPLERTAEASRYIDNGEHRGSVLVSIDNEIPAEARARSERELAAV</sequence>
<dbReference type="EMBL" id="CP071793">
    <property type="protein sequence ID" value="QTD50682.1"/>
    <property type="molecule type" value="Genomic_DNA"/>
</dbReference>
<feature type="domain" description="Enoyl reductase (ER)" evidence="1">
    <location>
        <begin position="10"/>
        <end position="322"/>
    </location>
</feature>
<dbReference type="SUPFAM" id="SSF50129">
    <property type="entry name" value="GroES-like"/>
    <property type="match status" value="1"/>
</dbReference>
<dbReference type="SUPFAM" id="SSF51735">
    <property type="entry name" value="NAD(P)-binding Rossmann-fold domains"/>
    <property type="match status" value="1"/>
</dbReference>
<dbReference type="InterPro" id="IPR052733">
    <property type="entry name" value="Chloroplast_QOR"/>
</dbReference>
<dbReference type="CDD" id="cd08267">
    <property type="entry name" value="MDR1"/>
    <property type="match status" value="1"/>
</dbReference>
<dbReference type="KEGG" id="scor:J3U87_34280"/>
<dbReference type="RefSeq" id="WP_237380584.1">
    <property type="nucleotide sequence ID" value="NZ_CP071793.1"/>
</dbReference>
<dbReference type="Gene3D" id="3.90.180.10">
    <property type="entry name" value="Medium-chain alcohol dehydrogenases, catalytic domain"/>
    <property type="match status" value="1"/>
</dbReference>
<dbReference type="Pfam" id="PF13602">
    <property type="entry name" value="ADH_zinc_N_2"/>
    <property type="match status" value="1"/>
</dbReference>
<accession>A0A8A4TNK5</accession>
<dbReference type="GO" id="GO:0016491">
    <property type="term" value="F:oxidoreductase activity"/>
    <property type="evidence" value="ECO:0007669"/>
    <property type="project" value="InterPro"/>
</dbReference>
<dbReference type="InterPro" id="IPR013154">
    <property type="entry name" value="ADH-like_N"/>
</dbReference>
<reference evidence="2" key="1">
    <citation type="submission" date="2021-03" db="EMBL/GenBank/DDBJ databases">
        <title>Acanthopleuribacteraceae sp. M133.</title>
        <authorList>
            <person name="Wang G."/>
        </authorList>
    </citation>
    <scope>NUCLEOTIDE SEQUENCE</scope>
    <source>
        <strain evidence="2">M133</strain>
    </source>
</reference>
<gene>
    <name evidence="2" type="ORF">J3U87_34280</name>
</gene>
<dbReference type="InterPro" id="IPR036291">
    <property type="entry name" value="NAD(P)-bd_dom_sf"/>
</dbReference>
<dbReference type="AlphaFoldDB" id="A0A8A4TNK5"/>
<evidence type="ECO:0000313" key="3">
    <source>
        <dbReference type="Proteomes" id="UP000663929"/>
    </source>
</evidence>
<dbReference type="Pfam" id="PF08240">
    <property type="entry name" value="ADH_N"/>
    <property type="match status" value="1"/>
</dbReference>
<dbReference type="Gene3D" id="3.40.50.720">
    <property type="entry name" value="NAD(P)-binding Rossmann-like Domain"/>
    <property type="match status" value="1"/>
</dbReference>
<dbReference type="SMART" id="SM00829">
    <property type="entry name" value="PKS_ER"/>
    <property type="match status" value="1"/>
</dbReference>
<organism evidence="2 3">
    <name type="scientific">Sulfidibacter corallicola</name>
    <dbReference type="NCBI Taxonomy" id="2818388"/>
    <lineage>
        <taxon>Bacteria</taxon>
        <taxon>Pseudomonadati</taxon>
        <taxon>Acidobacteriota</taxon>
        <taxon>Holophagae</taxon>
        <taxon>Acanthopleuribacterales</taxon>
        <taxon>Acanthopleuribacteraceae</taxon>
        <taxon>Sulfidibacter</taxon>
    </lineage>
</organism>
<dbReference type="InterPro" id="IPR011032">
    <property type="entry name" value="GroES-like_sf"/>
</dbReference>
<dbReference type="InterPro" id="IPR020843">
    <property type="entry name" value="ER"/>
</dbReference>
<protein>
    <submittedName>
        <fullName evidence="2">NAD(P)-dependent alcohol dehydrogenase</fullName>
    </submittedName>
</protein>
<keyword evidence="3" id="KW-1185">Reference proteome</keyword>
<name>A0A8A4TNK5_SULCO</name>
<proteinExistence type="predicted"/>
<evidence type="ECO:0000259" key="1">
    <source>
        <dbReference type="SMART" id="SM00829"/>
    </source>
</evidence>
<dbReference type="Proteomes" id="UP000663929">
    <property type="component" value="Chromosome"/>
</dbReference>
<dbReference type="PANTHER" id="PTHR44013:SF1">
    <property type="entry name" value="ZINC-TYPE ALCOHOL DEHYDROGENASE-LIKE PROTEIN C16A3.02C"/>
    <property type="match status" value="1"/>
</dbReference>
<evidence type="ECO:0000313" key="2">
    <source>
        <dbReference type="EMBL" id="QTD50682.1"/>
    </source>
</evidence>